<name>A0AAV4S6C3_CAEEX</name>
<keyword evidence="2" id="KW-1185">Reference proteome</keyword>
<gene>
    <name evidence="1" type="ORF">CEXT_713871</name>
</gene>
<dbReference type="AlphaFoldDB" id="A0AAV4S6C3"/>
<dbReference type="Proteomes" id="UP001054945">
    <property type="component" value="Unassembled WGS sequence"/>
</dbReference>
<sequence>MTAHYPKIDVCSLFKRGQYTHALGIGSSTGCILKTLEDLSGLAHSGVITFNFNDRALHWHGKLDVLINKMLIPEIHKNSYEVICDRYCSVIRYACSKINLLAFGDLEHGWQGSNPNQL</sequence>
<evidence type="ECO:0000313" key="2">
    <source>
        <dbReference type="Proteomes" id="UP001054945"/>
    </source>
</evidence>
<dbReference type="EMBL" id="BPLR01009168">
    <property type="protein sequence ID" value="GIY30053.1"/>
    <property type="molecule type" value="Genomic_DNA"/>
</dbReference>
<reference evidence="1 2" key="1">
    <citation type="submission" date="2021-06" db="EMBL/GenBank/DDBJ databases">
        <title>Caerostris extrusa draft genome.</title>
        <authorList>
            <person name="Kono N."/>
            <person name="Arakawa K."/>
        </authorList>
    </citation>
    <scope>NUCLEOTIDE SEQUENCE [LARGE SCALE GENOMIC DNA]</scope>
</reference>
<protein>
    <submittedName>
        <fullName evidence="1">Uncharacterized protein</fullName>
    </submittedName>
</protein>
<proteinExistence type="predicted"/>
<evidence type="ECO:0000313" key="1">
    <source>
        <dbReference type="EMBL" id="GIY30053.1"/>
    </source>
</evidence>
<accession>A0AAV4S6C3</accession>
<organism evidence="1 2">
    <name type="scientific">Caerostris extrusa</name>
    <name type="common">Bark spider</name>
    <name type="synonym">Caerostris bankana</name>
    <dbReference type="NCBI Taxonomy" id="172846"/>
    <lineage>
        <taxon>Eukaryota</taxon>
        <taxon>Metazoa</taxon>
        <taxon>Ecdysozoa</taxon>
        <taxon>Arthropoda</taxon>
        <taxon>Chelicerata</taxon>
        <taxon>Arachnida</taxon>
        <taxon>Araneae</taxon>
        <taxon>Araneomorphae</taxon>
        <taxon>Entelegynae</taxon>
        <taxon>Araneoidea</taxon>
        <taxon>Araneidae</taxon>
        <taxon>Caerostris</taxon>
    </lineage>
</organism>
<dbReference type="PROSITE" id="PS51257">
    <property type="entry name" value="PROKAR_LIPOPROTEIN"/>
    <property type="match status" value="1"/>
</dbReference>
<comment type="caution">
    <text evidence="1">The sequence shown here is derived from an EMBL/GenBank/DDBJ whole genome shotgun (WGS) entry which is preliminary data.</text>
</comment>